<dbReference type="GO" id="GO:0003676">
    <property type="term" value="F:nucleic acid binding"/>
    <property type="evidence" value="ECO:0007669"/>
    <property type="project" value="InterPro"/>
</dbReference>
<dbReference type="EMBL" id="CAJVQA010004098">
    <property type="protein sequence ID" value="CAG8590937.1"/>
    <property type="molecule type" value="Genomic_DNA"/>
</dbReference>
<keyword evidence="10" id="KW-1185">Reference proteome</keyword>
<dbReference type="InterPro" id="IPR002156">
    <property type="entry name" value="RNaseH_domain"/>
</dbReference>
<keyword evidence="4" id="KW-0540">Nuclease</keyword>
<evidence type="ECO:0000256" key="2">
    <source>
        <dbReference type="ARBA" id="ARBA00005300"/>
    </source>
</evidence>
<dbReference type="Gene3D" id="3.30.420.10">
    <property type="entry name" value="Ribonuclease H-like superfamily/Ribonuclease H"/>
    <property type="match status" value="1"/>
</dbReference>
<keyword evidence="6" id="KW-0255">Endonuclease</keyword>
<feature type="domain" description="RNase H type-1" evidence="8">
    <location>
        <begin position="67"/>
        <end position="194"/>
    </location>
</feature>
<dbReference type="InterPro" id="IPR036397">
    <property type="entry name" value="RNaseH_sf"/>
</dbReference>
<dbReference type="InterPro" id="IPR012337">
    <property type="entry name" value="RNaseH-like_sf"/>
</dbReference>
<dbReference type="SUPFAM" id="SSF53098">
    <property type="entry name" value="Ribonuclease H-like"/>
    <property type="match status" value="1"/>
</dbReference>
<evidence type="ECO:0000256" key="6">
    <source>
        <dbReference type="ARBA" id="ARBA00022759"/>
    </source>
</evidence>
<evidence type="ECO:0000256" key="1">
    <source>
        <dbReference type="ARBA" id="ARBA00000077"/>
    </source>
</evidence>
<dbReference type="SUPFAM" id="SSF55658">
    <property type="entry name" value="L9 N-domain-like"/>
    <property type="match status" value="1"/>
</dbReference>
<keyword evidence="7" id="KW-0378">Hydrolase</keyword>
<evidence type="ECO:0000256" key="7">
    <source>
        <dbReference type="ARBA" id="ARBA00022801"/>
    </source>
</evidence>
<proteinExistence type="inferred from homology"/>
<protein>
    <recommendedName>
        <fullName evidence="3">ribonuclease H</fullName>
        <ecNumber evidence="3">3.1.26.4</ecNumber>
    </recommendedName>
</protein>
<dbReference type="OrthoDB" id="128665at2759"/>
<evidence type="ECO:0000256" key="4">
    <source>
        <dbReference type="ARBA" id="ARBA00022722"/>
    </source>
</evidence>
<dbReference type="InterPro" id="IPR009027">
    <property type="entry name" value="Ribosomal_bL9/RNase_H1_N"/>
</dbReference>
<keyword evidence="5" id="KW-0479">Metal-binding</keyword>
<dbReference type="PANTHER" id="PTHR10642:SF26">
    <property type="entry name" value="RIBONUCLEASE H1"/>
    <property type="match status" value="1"/>
</dbReference>
<dbReference type="PROSITE" id="PS51257">
    <property type="entry name" value="PROKAR_LIPOPROTEIN"/>
    <property type="match status" value="1"/>
</dbReference>
<dbReference type="GO" id="GO:0046872">
    <property type="term" value="F:metal ion binding"/>
    <property type="evidence" value="ECO:0007669"/>
    <property type="project" value="UniProtKB-KW"/>
</dbReference>
<name>A0A9N9GBR1_9GLOM</name>
<comment type="similarity">
    <text evidence="2">Belongs to the RNase H family.</text>
</comment>
<dbReference type="GO" id="GO:0004523">
    <property type="term" value="F:RNA-DNA hybrid ribonuclease activity"/>
    <property type="evidence" value="ECO:0007669"/>
    <property type="project" value="UniProtKB-EC"/>
</dbReference>
<dbReference type="Pfam" id="PF01693">
    <property type="entry name" value="Cauli_VI"/>
    <property type="match status" value="1"/>
</dbReference>
<evidence type="ECO:0000313" key="10">
    <source>
        <dbReference type="Proteomes" id="UP000789759"/>
    </source>
</evidence>
<dbReference type="PROSITE" id="PS50879">
    <property type="entry name" value="RNASE_H_1"/>
    <property type="match status" value="1"/>
</dbReference>
<dbReference type="CDD" id="cd09280">
    <property type="entry name" value="RNase_HI_eukaryote_like"/>
    <property type="match status" value="1"/>
</dbReference>
<sequence length="236" mass="27662">MPKSSIYYYIVLIGCTLDIYNTLKKCKEQVNNYPSAYFKKSLTFEEAKQLFDNYQIKIKRKKKKLNSNNKIVIYTDDGSKEITEPLPGNLQTNNRAELYAVIRALETCKDQNKIIEIKSNSRYVVNSCETWIYIWIKNNWKTIHDHEVKNKDFFEKIYFLINKRSGKVYFTHIFGHKDINSNEYADRLAKCGAAIKMNNSKKLSLYNSFTKPKLPIIKQNNPDLDHKAAFKLVASM</sequence>
<dbReference type="EC" id="3.1.26.4" evidence="3"/>
<gene>
    <name evidence="9" type="ORF">CPELLU_LOCUS6526</name>
</gene>
<comment type="caution">
    <text evidence="9">The sequence shown here is derived from an EMBL/GenBank/DDBJ whole genome shotgun (WGS) entry which is preliminary data.</text>
</comment>
<dbReference type="GO" id="GO:0043137">
    <property type="term" value="P:DNA replication, removal of RNA primer"/>
    <property type="evidence" value="ECO:0007669"/>
    <property type="project" value="TreeGrafter"/>
</dbReference>
<dbReference type="Pfam" id="PF00075">
    <property type="entry name" value="RNase_H"/>
    <property type="match status" value="1"/>
</dbReference>
<dbReference type="AlphaFoldDB" id="A0A9N9GBR1"/>
<comment type="catalytic activity">
    <reaction evidence="1">
        <text>Endonucleolytic cleavage to 5'-phosphomonoester.</text>
        <dbReference type="EC" id="3.1.26.4"/>
    </reaction>
</comment>
<dbReference type="InterPro" id="IPR050092">
    <property type="entry name" value="RNase_H"/>
</dbReference>
<dbReference type="InterPro" id="IPR011320">
    <property type="entry name" value="RNase_H1_N"/>
</dbReference>
<evidence type="ECO:0000259" key="8">
    <source>
        <dbReference type="PROSITE" id="PS50879"/>
    </source>
</evidence>
<dbReference type="PANTHER" id="PTHR10642">
    <property type="entry name" value="RIBONUCLEASE H1"/>
    <property type="match status" value="1"/>
</dbReference>
<reference evidence="9" key="1">
    <citation type="submission" date="2021-06" db="EMBL/GenBank/DDBJ databases">
        <authorList>
            <person name="Kallberg Y."/>
            <person name="Tangrot J."/>
            <person name="Rosling A."/>
        </authorList>
    </citation>
    <scope>NUCLEOTIDE SEQUENCE</scope>
    <source>
        <strain evidence="9">FL966</strain>
    </source>
</reference>
<evidence type="ECO:0000256" key="3">
    <source>
        <dbReference type="ARBA" id="ARBA00012180"/>
    </source>
</evidence>
<organism evidence="9 10">
    <name type="scientific">Cetraspora pellucida</name>
    <dbReference type="NCBI Taxonomy" id="1433469"/>
    <lineage>
        <taxon>Eukaryota</taxon>
        <taxon>Fungi</taxon>
        <taxon>Fungi incertae sedis</taxon>
        <taxon>Mucoromycota</taxon>
        <taxon>Glomeromycotina</taxon>
        <taxon>Glomeromycetes</taxon>
        <taxon>Diversisporales</taxon>
        <taxon>Gigasporaceae</taxon>
        <taxon>Cetraspora</taxon>
    </lineage>
</organism>
<evidence type="ECO:0000256" key="5">
    <source>
        <dbReference type="ARBA" id="ARBA00022723"/>
    </source>
</evidence>
<dbReference type="Proteomes" id="UP000789759">
    <property type="component" value="Unassembled WGS sequence"/>
</dbReference>
<accession>A0A9N9GBR1</accession>
<dbReference type="Gene3D" id="3.40.970.10">
    <property type="entry name" value="Ribonuclease H1, N-terminal domain"/>
    <property type="match status" value="1"/>
</dbReference>
<dbReference type="InterPro" id="IPR037056">
    <property type="entry name" value="RNase_H1_N_sf"/>
</dbReference>
<evidence type="ECO:0000313" key="9">
    <source>
        <dbReference type="EMBL" id="CAG8590937.1"/>
    </source>
</evidence>